<dbReference type="GO" id="GO:1990904">
    <property type="term" value="C:ribonucleoprotein complex"/>
    <property type="evidence" value="ECO:0007669"/>
    <property type="project" value="UniProtKB-KW"/>
</dbReference>
<dbReference type="PRINTS" id="PR00060">
    <property type="entry name" value="RIBOSOMALL16"/>
</dbReference>
<evidence type="ECO:0000256" key="1">
    <source>
        <dbReference type="ARBA" id="ARBA00008931"/>
    </source>
</evidence>
<organism evidence="9">
    <name type="scientific">uncultured bacterium</name>
    <name type="common">gcode 4</name>
    <dbReference type="NCBI Taxonomy" id="1234023"/>
    <lineage>
        <taxon>Bacteria</taxon>
        <taxon>environmental samples</taxon>
    </lineage>
</organism>
<accession>K2H2K6</accession>
<dbReference type="Pfam" id="PF00252">
    <property type="entry name" value="Ribosomal_L16"/>
    <property type="match status" value="1"/>
</dbReference>
<evidence type="ECO:0000256" key="4">
    <source>
        <dbReference type="ARBA" id="ARBA00023274"/>
    </source>
</evidence>
<protein>
    <recommendedName>
        <fullName evidence="5 6">Large ribosomal subunit protein uL16</fullName>
    </recommendedName>
</protein>
<keyword evidence="6 8" id="KW-0699">rRNA-binding</keyword>
<dbReference type="GO" id="GO:0006412">
    <property type="term" value="P:translation"/>
    <property type="evidence" value="ECO:0007669"/>
    <property type="project" value="UniProtKB-UniRule"/>
</dbReference>
<evidence type="ECO:0000256" key="8">
    <source>
        <dbReference type="RuleBase" id="RU004414"/>
    </source>
</evidence>
<dbReference type="PANTHER" id="PTHR12220:SF13">
    <property type="entry name" value="LARGE RIBOSOMAL SUBUNIT PROTEIN UL16M"/>
    <property type="match status" value="1"/>
</dbReference>
<dbReference type="HAMAP" id="MF_01342">
    <property type="entry name" value="Ribosomal_uL16"/>
    <property type="match status" value="1"/>
</dbReference>
<dbReference type="NCBIfam" id="TIGR01164">
    <property type="entry name" value="rplP_bact"/>
    <property type="match status" value="1"/>
</dbReference>
<keyword evidence="2 6" id="KW-0820">tRNA-binding</keyword>
<keyword evidence="3 6" id="KW-0689">Ribosomal protein</keyword>
<keyword evidence="6 8" id="KW-0694">RNA-binding</keyword>
<dbReference type="InterPro" id="IPR036920">
    <property type="entry name" value="Ribosomal_uL16_sf"/>
</dbReference>
<dbReference type="Gene3D" id="3.90.1170.10">
    <property type="entry name" value="Ribosomal protein L10e/L16"/>
    <property type="match status" value="1"/>
</dbReference>
<gene>
    <name evidence="6" type="primary">rplP</name>
    <name evidence="9" type="ORF">ACD_2C00046G0002</name>
</gene>
<dbReference type="GO" id="GO:0003735">
    <property type="term" value="F:structural constituent of ribosome"/>
    <property type="evidence" value="ECO:0007669"/>
    <property type="project" value="InterPro"/>
</dbReference>
<evidence type="ECO:0000256" key="2">
    <source>
        <dbReference type="ARBA" id="ARBA00022555"/>
    </source>
</evidence>
<dbReference type="GO" id="GO:0000049">
    <property type="term" value="F:tRNA binding"/>
    <property type="evidence" value="ECO:0007669"/>
    <property type="project" value="UniProtKB-KW"/>
</dbReference>
<comment type="subunit">
    <text evidence="6 8">Part of the 50S ribosomal subunit.</text>
</comment>
<keyword evidence="4 6" id="KW-0687">Ribonucleoprotein</keyword>
<name>K2H2K6_9BACT</name>
<dbReference type="GO" id="GO:0019843">
    <property type="term" value="F:rRNA binding"/>
    <property type="evidence" value="ECO:0007669"/>
    <property type="project" value="UniProtKB-UniRule"/>
</dbReference>
<sequence length="137" mass="15997">MLQPKKTRYRKAMRWVLKWIAVRGSTISFGDYAIKTVEQGFITSRQIESARRAIVRFLKRGWKLWIRIFPDKPYTKKPLEVPMGWGKGSVEMYVAPVKPGRVLFEITWVAPEVAREAFRLASYKLPVKTKILVDNNI</sequence>
<dbReference type="FunFam" id="3.90.1170.10:FF:000001">
    <property type="entry name" value="50S ribosomal protein L16"/>
    <property type="match status" value="1"/>
</dbReference>
<comment type="similarity">
    <text evidence="1 6 7">Belongs to the universal ribosomal protein uL16 family.</text>
</comment>
<dbReference type="PANTHER" id="PTHR12220">
    <property type="entry name" value="50S/60S RIBOSOMAL PROTEIN L16"/>
    <property type="match status" value="1"/>
</dbReference>
<dbReference type="EMBL" id="AMFJ01000046">
    <property type="protein sequence ID" value="EKE30090.1"/>
    <property type="molecule type" value="Genomic_DNA"/>
</dbReference>
<dbReference type="InterPro" id="IPR016180">
    <property type="entry name" value="Ribosomal_uL16_dom"/>
</dbReference>
<comment type="function">
    <text evidence="6 8">Binds 23S rRNA and is also seen to make contacts with the A and possibly P site tRNAs.</text>
</comment>
<dbReference type="AlphaFoldDB" id="K2H2K6"/>
<evidence type="ECO:0000256" key="6">
    <source>
        <dbReference type="HAMAP-Rule" id="MF_01342"/>
    </source>
</evidence>
<evidence type="ECO:0000313" key="9">
    <source>
        <dbReference type="EMBL" id="EKE30090.1"/>
    </source>
</evidence>
<evidence type="ECO:0000256" key="3">
    <source>
        <dbReference type="ARBA" id="ARBA00022980"/>
    </source>
</evidence>
<reference evidence="9" key="1">
    <citation type="journal article" date="2012" name="Science">
        <title>Fermentation, hydrogen, and sulfur metabolism in multiple uncultivated bacterial phyla.</title>
        <authorList>
            <person name="Wrighton K.C."/>
            <person name="Thomas B.C."/>
            <person name="Sharon I."/>
            <person name="Miller C.S."/>
            <person name="Castelle C.J."/>
            <person name="VerBerkmoes N.C."/>
            <person name="Wilkins M.J."/>
            <person name="Hettich R.L."/>
            <person name="Lipton M.S."/>
            <person name="Williams K.H."/>
            <person name="Long P.E."/>
            <person name="Banfield J.F."/>
        </authorList>
    </citation>
    <scope>NUCLEOTIDE SEQUENCE [LARGE SCALE GENOMIC DNA]</scope>
</reference>
<dbReference type="GO" id="GO:0005840">
    <property type="term" value="C:ribosome"/>
    <property type="evidence" value="ECO:0007669"/>
    <property type="project" value="UniProtKB-KW"/>
</dbReference>
<dbReference type="InterPro" id="IPR000114">
    <property type="entry name" value="Ribosomal_uL16_bact-type"/>
</dbReference>
<evidence type="ECO:0000256" key="5">
    <source>
        <dbReference type="ARBA" id="ARBA00035198"/>
    </source>
</evidence>
<comment type="caution">
    <text evidence="9">The sequence shown here is derived from an EMBL/GenBank/DDBJ whole genome shotgun (WGS) entry which is preliminary data.</text>
</comment>
<dbReference type="InterPro" id="IPR047873">
    <property type="entry name" value="Ribosomal_uL16"/>
</dbReference>
<proteinExistence type="inferred from homology"/>
<dbReference type="CDD" id="cd01433">
    <property type="entry name" value="Ribosomal_L16_L10e"/>
    <property type="match status" value="1"/>
</dbReference>
<evidence type="ECO:0000256" key="7">
    <source>
        <dbReference type="RuleBase" id="RU004413"/>
    </source>
</evidence>
<dbReference type="SUPFAM" id="SSF54686">
    <property type="entry name" value="Ribosomal protein L16p/L10e"/>
    <property type="match status" value="1"/>
</dbReference>